<protein>
    <submittedName>
        <fullName evidence="6">60S ribosomal L2 protein</fullName>
    </submittedName>
</protein>
<dbReference type="SMART" id="SM01382">
    <property type="entry name" value="Ribosomal_L2_C"/>
    <property type="match status" value="1"/>
</dbReference>
<accession>A0ABR3DKD4</accession>
<dbReference type="InterPro" id="IPR014722">
    <property type="entry name" value="Rib_uL2_dom2"/>
</dbReference>
<dbReference type="PROSITE" id="PS00467">
    <property type="entry name" value="RIBOSOMAL_L2"/>
    <property type="match status" value="1"/>
</dbReference>
<evidence type="ECO:0000313" key="6">
    <source>
        <dbReference type="EMBL" id="KAL0473137.1"/>
    </source>
</evidence>
<dbReference type="Proteomes" id="UP001451303">
    <property type="component" value="Unassembled WGS sequence"/>
</dbReference>
<comment type="similarity">
    <text evidence="1">Belongs to the universal ribosomal protein uL2 family.</text>
</comment>
<evidence type="ECO:0000256" key="2">
    <source>
        <dbReference type="ARBA" id="ARBA00022980"/>
    </source>
</evidence>
<dbReference type="InterPro" id="IPR022666">
    <property type="entry name" value="Ribosomal_uL2_RNA-bd_dom"/>
</dbReference>
<dbReference type="InterPro" id="IPR022671">
    <property type="entry name" value="Ribosomal_uL2_CS"/>
</dbReference>
<dbReference type="InterPro" id="IPR008991">
    <property type="entry name" value="Translation_prot_SH3-like_sf"/>
</dbReference>
<dbReference type="Gene3D" id="2.40.50.140">
    <property type="entry name" value="Nucleic acid-binding proteins"/>
    <property type="match status" value="1"/>
</dbReference>
<evidence type="ECO:0000256" key="3">
    <source>
        <dbReference type="ARBA" id="ARBA00023274"/>
    </source>
</evidence>
<evidence type="ECO:0000256" key="1">
    <source>
        <dbReference type="ARBA" id="ARBA00005636"/>
    </source>
</evidence>
<dbReference type="InterPro" id="IPR022669">
    <property type="entry name" value="Ribosomal_uL2_C"/>
</dbReference>
<feature type="domain" description="Large ribosomal subunit protein uL2 RNA-binding" evidence="5">
    <location>
        <begin position="11"/>
        <end position="90"/>
    </location>
</feature>
<dbReference type="InterPro" id="IPR012340">
    <property type="entry name" value="NA-bd_OB-fold"/>
</dbReference>
<dbReference type="PANTHER" id="PTHR13691">
    <property type="entry name" value="RIBOSOMAL PROTEIN L2"/>
    <property type="match status" value="1"/>
</dbReference>
<sequence length="338" mass="36784">MGRVIRNQRKGRGSIFTANTRLNKAPAKFRSLDYAERHGYIRGVVKEIIHDPGRGAPLARVVFNSPYKFKKQRETFIANEGMYTGQFIYAGKNAALTVGNVLPLGSVPEGTVVSNVEEKVGDRGAIGRTSGNYVTVVGHNPEEGKTRIKLPSGAKKVVSSSARGMIGIVAGGGRTDKPLLKASRAKHKFAVKRNSWPKTRGVAMNPVDHPHGGVSFTGVRDFERELTWCYRVTTNILVRLLPSPGTLPRVKRRVSLPPGELVSSAVPRRPRSKAISCLSSGLGFLGLHWSLLLCSYGTAKAAGRLPLFASILGRTGIKMIPTQSSKTGARCEPWSFRW</sequence>
<dbReference type="PANTHER" id="PTHR13691:SF16">
    <property type="entry name" value="LARGE RIBOSOMAL SUBUNIT PROTEIN UL2"/>
    <property type="match status" value="1"/>
</dbReference>
<reference evidence="6 7" key="1">
    <citation type="submission" date="2023-09" db="EMBL/GenBank/DDBJ databases">
        <title>Multi-omics analysis of a traditional fermented food reveals byproduct-associated fungal strains for waste-to-food upcycling.</title>
        <authorList>
            <consortium name="Lawrence Berkeley National Laboratory"/>
            <person name="Rekdal V.M."/>
            <person name="Villalobos-Escobedo J.M."/>
            <person name="Rodriguez-Valeron N."/>
            <person name="Garcia M.O."/>
            <person name="Vasquez D.P."/>
            <person name="Damayanti I."/>
            <person name="Sorensen P.M."/>
            <person name="Baidoo E.E."/>
            <person name="De Carvalho A.C."/>
            <person name="Riley R."/>
            <person name="Lipzen A."/>
            <person name="He G."/>
            <person name="Yan M."/>
            <person name="Haridas S."/>
            <person name="Daum C."/>
            <person name="Yoshinaga Y."/>
            <person name="Ng V."/>
            <person name="Grigoriev I.V."/>
            <person name="Munk R."/>
            <person name="Nuraida L."/>
            <person name="Wijaya C.H."/>
            <person name="Morales P.-C."/>
            <person name="Keasling J.D."/>
        </authorList>
    </citation>
    <scope>NUCLEOTIDE SEQUENCE [LARGE SCALE GENOMIC DNA]</scope>
    <source>
        <strain evidence="6 7">FGSC 2613</strain>
    </source>
</reference>
<proteinExistence type="inferred from homology"/>
<organism evidence="6 7">
    <name type="scientific">Neurospora intermedia</name>
    <dbReference type="NCBI Taxonomy" id="5142"/>
    <lineage>
        <taxon>Eukaryota</taxon>
        <taxon>Fungi</taxon>
        <taxon>Dikarya</taxon>
        <taxon>Ascomycota</taxon>
        <taxon>Pezizomycotina</taxon>
        <taxon>Sordariomycetes</taxon>
        <taxon>Sordariomycetidae</taxon>
        <taxon>Sordariales</taxon>
        <taxon>Sordariaceae</taxon>
        <taxon>Neurospora</taxon>
    </lineage>
</organism>
<dbReference type="SUPFAM" id="SSF50249">
    <property type="entry name" value="Nucleic acid-binding proteins"/>
    <property type="match status" value="1"/>
</dbReference>
<comment type="caution">
    <text evidence="6">The sequence shown here is derived from an EMBL/GenBank/DDBJ whole genome shotgun (WGS) entry which is preliminary data.</text>
</comment>
<evidence type="ECO:0000259" key="4">
    <source>
        <dbReference type="SMART" id="SM01382"/>
    </source>
</evidence>
<dbReference type="SUPFAM" id="SSF50104">
    <property type="entry name" value="Translation proteins SH3-like domain"/>
    <property type="match status" value="1"/>
</dbReference>
<dbReference type="EMBL" id="JAVLET010000002">
    <property type="protein sequence ID" value="KAL0473137.1"/>
    <property type="molecule type" value="Genomic_DNA"/>
</dbReference>
<keyword evidence="3" id="KW-0687">Ribonucleoprotein</keyword>
<feature type="domain" description="Large ribosomal subunit protein uL2 C-terminal" evidence="4">
    <location>
        <begin position="96"/>
        <end position="220"/>
    </location>
</feature>
<gene>
    <name evidence="6" type="ORF">QR685DRAFT_515930</name>
</gene>
<keyword evidence="7" id="KW-1185">Reference proteome</keyword>
<evidence type="ECO:0000313" key="7">
    <source>
        <dbReference type="Proteomes" id="UP001451303"/>
    </source>
</evidence>
<dbReference type="Pfam" id="PF00181">
    <property type="entry name" value="Ribosomal_L2_N"/>
    <property type="match status" value="1"/>
</dbReference>
<dbReference type="Pfam" id="PF03947">
    <property type="entry name" value="Ribosomal_L2_C"/>
    <property type="match status" value="1"/>
</dbReference>
<evidence type="ECO:0000259" key="5">
    <source>
        <dbReference type="SMART" id="SM01383"/>
    </source>
</evidence>
<dbReference type="InterPro" id="IPR014726">
    <property type="entry name" value="Ribosomal_uL2_dom3"/>
</dbReference>
<name>A0ABR3DKD4_NEUIN</name>
<dbReference type="Gene3D" id="4.10.950.10">
    <property type="entry name" value="Ribosomal protein L2, domain 3"/>
    <property type="match status" value="1"/>
</dbReference>
<keyword evidence="2" id="KW-0689">Ribosomal protein</keyword>
<dbReference type="InterPro" id="IPR002171">
    <property type="entry name" value="Ribosomal_uL2"/>
</dbReference>
<dbReference type="SMART" id="SM01383">
    <property type="entry name" value="Ribosomal_L2"/>
    <property type="match status" value="1"/>
</dbReference>
<dbReference type="Gene3D" id="2.30.30.30">
    <property type="match status" value="1"/>
</dbReference>